<dbReference type="RefSeq" id="WP_193953721.1">
    <property type="nucleotide sequence ID" value="NZ_JADEYS010000012.1"/>
</dbReference>
<dbReference type="InterPro" id="IPR036390">
    <property type="entry name" value="WH_DNA-bd_sf"/>
</dbReference>
<dbReference type="InterPro" id="IPR058163">
    <property type="entry name" value="LysR-type_TF_proteobact-type"/>
</dbReference>
<reference evidence="6" key="1">
    <citation type="submission" date="2020-10" db="EMBL/GenBank/DDBJ databases">
        <title>Bacterium isolated from coastal waters sediment.</title>
        <authorList>
            <person name="Chen R.-J."/>
            <person name="Lu D.-C."/>
            <person name="Zhu K.-L."/>
            <person name="Du Z.-J."/>
        </authorList>
    </citation>
    <scope>NUCLEOTIDE SEQUENCE</scope>
    <source>
        <strain evidence="6">N1Y112</strain>
    </source>
</reference>
<evidence type="ECO:0000256" key="3">
    <source>
        <dbReference type="ARBA" id="ARBA00023125"/>
    </source>
</evidence>
<feature type="domain" description="HTH lysR-type" evidence="5">
    <location>
        <begin position="1"/>
        <end position="59"/>
    </location>
</feature>
<gene>
    <name evidence="6" type="ORF">IOQ59_12525</name>
</gene>
<keyword evidence="2" id="KW-0805">Transcription regulation</keyword>
<keyword evidence="3" id="KW-0238">DNA-binding</keyword>
<dbReference type="SUPFAM" id="SSF46785">
    <property type="entry name" value="Winged helix' DNA-binding domain"/>
    <property type="match status" value="1"/>
</dbReference>
<dbReference type="Pfam" id="PF00126">
    <property type="entry name" value="HTH_1"/>
    <property type="match status" value="1"/>
</dbReference>
<dbReference type="FunFam" id="3.40.190.290:FF:000001">
    <property type="entry name" value="Transcriptional regulator, LysR family"/>
    <property type="match status" value="1"/>
</dbReference>
<dbReference type="Pfam" id="PF03466">
    <property type="entry name" value="LysR_substrate"/>
    <property type="match status" value="1"/>
</dbReference>
<evidence type="ECO:0000313" key="6">
    <source>
        <dbReference type="EMBL" id="MBE9398085.1"/>
    </source>
</evidence>
<dbReference type="Proteomes" id="UP000640333">
    <property type="component" value="Unassembled WGS sequence"/>
</dbReference>
<keyword evidence="4" id="KW-0804">Transcription</keyword>
<dbReference type="InterPro" id="IPR036388">
    <property type="entry name" value="WH-like_DNA-bd_sf"/>
</dbReference>
<dbReference type="Gene3D" id="1.10.10.10">
    <property type="entry name" value="Winged helix-like DNA-binding domain superfamily/Winged helix DNA-binding domain"/>
    <property type="match status" value="1"/>
</dbReference>
<dbReference type="CDD" id="cd08422">
    <property type="entry name" value="PBP2_CrgA_like"/>
    <property type="match status" value="1"/>
</dbReference>
<proteinExistence type="inferred from homology"/>
<dbReference type="Gene3D" id="3.40.190.290">
    <property type="match status" value="1"/>
</dbReference>
<keyword evidence="7" id="KW-1185">Reference proteome</keyword>
<organism evidence="6 7">
    <name type="scientific">Pontibacterium sinense</name>
    <dbReference type="NCBI Taxonomy" id="2781979"/>
    <lineage>
        <taxon>Bacteria</taxon>
        <taxon>Pseudomonadati</taxon>
        <taxon>Pseudomonadota</taxon>
        <taxon>Gammaproteobacteria</taxon>
        <taxon>Oceanospirillales</taxon>
        <taxon>Oceanospirillaceae</taxon>
        <taxon>Pontibacterium</taxon>
    </lineage>
</organism>
<evidence type="ECO:0000256" key="2">
    <source>
        <dbReference type="ARBA" id="ARBA00023015"/>
    </source>
</evidence>
<evidence type="ECO:0000256" key="4">
    <source>
        <dbReference type="ARBA" id="ARBA00023163"/>
    </source>
</evidence>
<dbReference type="EMBL" id="JADEYS010000012">
    <property type="protein sequence ID" value="MBE9398085.1"/>
    <property type="molecule type" value="Genomic_DNA"/>
</dbReference>
<evidence type="ECO:0000313" key="7">
    <source>
        <dbReference type="Proteomes" id="UP000640333"/>
    </source>
</evidence>
<evidence type="ECO:0000259" key="5">
    <source>
        <dbReference type="PROSITE" id="PS50931"/>
    </source>
</evidence>
<protein>
    <submittedName>
        <fullName evidence="6">LysR family transcriptional regulator</fullName>
    </submittedName>
</protein>
<dbReference type="PANTHER" id="PTHR30537">
    <property type="entry name" value="HTH-TYPE TRANSCRIPTIONAL REGULATOR"/>
    <property type="match status" value="1"/>
</dbReference>
<dbReference type="PROSITE" id="PS50931">
    <property type="entry name" value="HTH_LYSR"/>
    <property type="match status" value="1"/>
</dbReference>
<dbReference type="GO" id="GO:0006351">
    <property type="term" value="P:DNA-templated transcription"/>
    <property type="evidence" value="ECO:0007669"/>
    <property type="project" value="TreeGrafter"/>
</dbReference>
<name>A0A8J7FVG5_9GAMM</name>
<dbReference type="InterPro" id="IPR005119">
    <property type="entry name" value="LysR_subst-bd"/>
</dbReference>
<comment type="similarity">
    <text evidence="1">Belongs to the LysR transcriptional regulatory family.</text>
</comment>
<dbReference type="GO" id="GO:0003700">
    <property type="term" value="F:DNA-binding transcription factor activity"/>
    <property type="evidence" value="ECO:0007669"/>
    <property type="project" value="InterPro"/>
</dbReference>
<dbReference type="PANTHER" id="PTHR30537:SF35">
    <property type="entry name" value="TRANSCRIPTIONAL REGULATORY PROTEIN"/>
    <property type="match status" value="1"/>
</dbReference>
<dbReference type="AlphaFoldDB" id="A0A8J7FVG5"/>
<dbReference type="GO" id="GO:0043565">
    <property type="term" value="F:sequence-specific DNA binding"/>
    <property type="evidence" value="ECO:0007669"/>
    <property type="project" value="TreeGrafter"/>
</dbReference>
<dbReference type="SUPFAM" id="SSF53850">
    <property type="entry name" value="Periplasmic binding protein-like II"/>
    <property type="match status" value="1"/>
</dbReference>
<evidence type="ECO:0000256" key="1">
    <source>
        <dbReference type="ARBA" id="ARBA00009437"/>
    </source>
</evidence>
<accession>A0A8J7FVG5</accession>
<dbReference type="InterPro" id="IPR000847">
    <property type="entry name" value="LysR_HTH_N"/>
</dbReference>
<sequence length="295" mass="32996">MDRLTAAEVFITIIERGSMIAAADALDMSRSMVTRYLAQMESWAGTRLLHRSTRRLSLTAEGEKALLHCQRLREISQEVEAGLGDSREKPRGRLRISCSQFVAQLMLLPSLNSYLRRYPDVAVDLQIRNEMINLVEERIDLAIRITNTLDPNIIARPLGQCPSVLCASPEYLQQRGTPLSAEQLKNHNCLVYANFGTSVWEFIYQEDLVSVPVTGNLSANDTTVLLSAVRSHSGISMLPLMSAAPYLASGELVQVLPDYQPHALGIYGIYRSRTHMPQALRLLIDQLVEDFAQQV</sequence>
<comment type="caution">
    <text evidence="6">The sequence shown here is derived from an EMBL/GenBank/DDBJ whole genome shotgun (WGS) entry which is preliminary data.</text>
</comment>